<accession>A0A135L4L6</accession>
<dbReference type="STRING" id="1413211.U473_07925"/>
<comment type="caution">
    <text evidence="2">The sequence shown here is derived from an EMBL/GenBank/DDBJ whole genome shotgun (WGS) entry which is preliminary data.</text>
</comment>
<reference evidence="2 3" key="1">
    <citation type="submission" date="2016-02" db="EMBL/GenBank/DDBJ databases">
        <title>Draft Genome for Tepidibacillus decaturensis nov. sp. Strain Z9, an Anaerobic, Moderately Thermophilic and Heterotrophic Bacterium from Deep Subsurface of the Illinois Basin, USA.</title>
        <authorList>
            <person name="Dong Y."/>
            <person name="Chang J.Y."/>
            <person name="Sanford R."/>
            <person name="Fouke B.W."/>
        </authorList>
    </citation>
    <scope>NUCLEOTIDE SEQUENCE [LARGE SCALE GENOMIC DNA]</scope>
    <source>
        <strain evidence="2 3">Z9</strain>
    </source>
</reference>
<dbReference type="EMBL" id="LSKU01000001">
    <property type="protein sequence ID" value="KXG43942.1"/>
    <property type="molecule type" value="Genomic_DNA"/>
</dbReference>
<dbReference type="RefSeq" id="WP_068725074.1">
    <property type="nucleotide sequence ID" value="NZ_LSKU01000001.1"/>
</dbReference>
<evidence type="ECO:0000313" key="2">
    <source>
        <dbReference type="EMBL" id="KXG43942.1"/>
    </source>
</evidence>
<proteinExistence type="predicted"/>
<protein>
    <submittedName>
        <fullName evidence="2">Glycine/betaine ABC transporter substrate-binding protein</fullName>
    </submittedName>
</protein>
<dbReference type="AlphaFoldDB" id="A0A135L4L6"/>
<dbReference type="InterPro" id="IPR007210">
    <property type="entry name" value="ABC_Gly_betaine_transp_sub-bd"/>
</dbReference>
<dbReference type="PANTHER" id="PTHR30024:SF44">
    <property type="entry name" value="CHOLINE-BINDING PROTEIN"/>
    <property type="match status" value="1"/>
</dbReference>
<gene>
    <name evidence="2" type="ORF">U473_07925</name>
</gene>
<dbReference type="OrthoDB" id="9801163at2"/>
<dbReference type="CDD" id="cd13528">
    <property type="entry name" value="PBP2_osmoprotectants"/>
    <property type="match status" value="1"/>
</dbReference>
<dbReference type="GO" id="GO:0043190">
    <property type="term" value="C:ATP-binding cassette (ABC) transporter complex"/>
    <property type="evidence" value="ECO:0007669"/>
    <property type="project" value="InterPro"/>
</dbReference>
<dbReference type="Gene3D" id="3.40.190.120">
    <property type="entry name" value="Osmoprotection protein (prox), domain 2"/>
    <property type="match status" value="1"/>
</dbReference>
<dbReference type="GO" id="GO:0022857">
    <property type="term" value="F:transmembrane transporter activity"/>
    <property type="evidence" value="ECO:0007669"/>
    <property type="project" value="InterPro"/>
</dbReference>
<dbReference type="PROSITE" id="PS51257">
    <property type="entry name" value="PROKAR_LIPOPROTEIN"/>
    <property type="match status" value="1"/>
</dbReference>
<evidence type="ECO:0000259" key="1">
    <source>
        <dbReference type="Pfam" id="PF04069"/>
    </source>
</evidence>
<keyword evidence="3" id="KW-1185">Reference proteome</keyword>
<evidence type="ECO:0000313" key="3">
    <source>
        <dbReference type="Proteomes" id="UP000070352"/>
    </source>
</evidence>
<dbReference type="PANTHER" id="PTHR30024">
    <property type="entry name" value="ALIPHATIC SULFONATES-BINDING PROTEIN-RELATED"/>
    <property type="match status" value="1"/>
</dbReference>
<dbReference type="Pfam" id="PF04069">
    <property type="entry name" value="OpuAC"/>
    <property type="match status" value="1"/>
</dbReference>
<sequence length="297" mass="33122">MKKFTFVLLAIILVFSLALVGCSSGKDTIVIGGKNFTEQDVLVYMMKDIIEDKTDLKVETKPFLGGTNVVAQALERGDLDLYAEYTGTALINLLGLEVMNDPQAVYDKVKQIYKDEKQLVWLEPFGFNNTYTLAMRRDQAESLGIETYSDLAEKASELVLGSTQEFLERADGYKGLQKVYNMNFKEVVGMDPGLTYAAVRDKKTDVNDAFATDGRIAAFDLKVLKDDKQFFPPYYAAPVVRQDTLEKHPEIADALNQLAGKLSDQTMSQLNSQVDLDGKDAKDVAHDWLVSQGLIKE</sequence>
<organism evidence="2 3">
    <name type="scientific">Tepidibacillus decaturensis</name>
    <dbReference type="NCBI Taxonomy" id="1413211"/>
    <lineage>
        <taxon>Bacteria</taxon>
        <taxon>Bacillati</taxon>
        <taxon>Bacillota</taxon>
        <taxon>Bacilli</taxon>
        <taxon>Bacillales</taxon>
        <taxon>Bacillaceae</taxon>
        <taxon>Tepidibacillus</taxon>
    </lineage>
</organism>
<name>A0A135L4L6_9BACI</name>
<dbReference type="Gene3D" id="3.40.190.10">
    <property type="entry name" value="Periplasmic binding protein-like II"/>
    <property type="match status" value="1"/>
</dbReference>
<feature type="domain" description="ABC-type glycine betaine transport system substrate-binding" evidence="1">
    <location>
        <begin position="27"/>
        <end position="289"/>
    </location>
</feature>
<dbReference type="SUPFAM" id="SSF53850">
    <property type="entry name" value="Periplasmic binding protein-like II"/>
    <property type="match status" value="1"/>
</dbReference>
<dbReference type="Proteomes" id="UP000070352">
    <property type="component" value="Unassembled WGS sequence"/>
</dbReference>